<dbReference type="OrthoDB" id="8381566at2759"/>
<evidence type="ECO:0000313" key="2">
    <source>
        <dbReference type="Proteomes" id="UP000478052"/>
    </source>
</evidence>
<name>A0A6G0ZQ72_APHCR</name>
<sequence length="140" mass="16666">IPSEEAHILDDFPIKSELELPLFEVRNVINVQQKTSKGPLLLFSIDIEPTDFSNDIFKVLLCYIRKFKSKNPTKRVRLYRIQMFQNNSLQRLFNTPRGNRIFYTHFHKQLQTHSNPFIKKRIQSYTPRQSQMQVKKEVAS</sequence>
<protein>
    <submittedName>
        <fullName evidence="1">PRE C2HC domain-containing protein</fullName>
    </submittedName>
</protein>
<accession>A0A6G0ZQ72</accession>
<keyword evidence="2" id="KW-1185">Reference proteome</keyword>
<dbReference type="AlphaFoldDB" id="A0A6G0ZQ72"/>
<gene>
    <name evidence="1" type="ORF">FWK35_00012146</name>
</gene>
<proteinExistence type="predicted"/>
<dbReference type="EMBL" id="VUJU01000059">
    <property type="protein sequence ID" value="KAF0773455.1"/>
    <property type="molecule type" value="Genomic_DNA"/>
</dbReference>
<evidence type="ECO:0000313" key="1">
    <source>
        <dbReference type="EMBL" id="KAF0773455.1"/>
    </source>
</evidence>
<dbReference type="Proteomes" id="UP000478052">
    <property type="component" value="Unassembled WGS sequence"/>
</dbReference>
<organism evidence="1 2">
    <name type="scientific">Aphis craccivora</name>
    <name type="common">Cowpea aphid</name>
    <dbReference type="NCBI Taxonomy" id="307492"/>
    <lineage>
        <taxon>Eukaryota</taxon>
        <taxon>Metazoa</taxon>
        <taxon>Ecdysozoa</taxon>
        <taxon>Arthropoda</taxon>
        <taxon>Hexapoda</taxon>
        <taxon>Insecta</taxon>
        <taxon>Pterygota</taxon>
        <taxon>Neoptera</taxon>
        <taxon>Paraneoptera</taxon>
        <taxon>Hemiptera</taxon>
        <taxon>Sternorrhyncha</taxon>
        <taxon>Aphidomorpha</taxon>
        <taxon>Aphidoidea</taxon>
        <taxon>Aphididae</taxon>
        <taxon>Aphidini</taxon>
        <taxon>Aphis</taxon>
        <taxon>Aphis</taxon>
    </lineage>
</organism>
<comment type="caution">
    <text evidence="1">The sequence shown here is derived from an EMBL/GenBank/DDBJ whole genome shotgun (WGS) entry which is preliminary data.</text>
</comment>
<feature type="non-terminal residue" evidence="1">
    <location>
        <position position="1"/>
    </location>
</feature>
<reference evidence="1 2" key="1">
    <citation type="submission" date="2019-08" db="EMBL/GenBank/DDBJ databases">
        <title>Whole genome of Aphis craccivora.</title>
        <authorList>
            <person name="Voronova N.V."/>
            <person name="Shulinski R.S."/>
            <person name="Bandarenka Y.V."/>
            <person name="Zhorov D.G."/>
            <person name="Warner D."/>
        </authorList>
    </citation>
    <scope>NUCLEOTIDE SEQUENCE [LARGE SCALE GENOMIC DNA]</scope>
    <source>
        <strain evidence="1">180601</strain>
        <tissue evidence="1">Whole Body</tissue>
    </source>
</reference>
<feature type="non-terminal residue" evidence="1">
    <location>
        <position position="140"/>
    </location>
</feature>